<dbReference type="PROSITE" id="PS50041">
    <property type="entry name" value="C_TYPE_LECTIN_2"/>
    <property type="match status" value="1"/>
</dbReference>
<dbReference type="PANTHER" id="PTHR22803">
    <property type="entry name" value="MANNOSE, PHOSPHOLIPASE, LECTIN RECEPTOR RELATED"/>
    <property type="match status" value="1"/>
</dbReference>
<keyword evidence="4" id="KW-1185">Reference proteome</keyword>
<dbReference type="InterPro" id="IPR033989">
    <property type="entry name" value="CD209-like_CTLD"/>
</dbReference>
<protein>
    <submittedName>
        <fullName evidence="3">C-type lectin domain family 4, member D</fullName>
    </submittedName>
</protein>
<dbReference type="SMART" id="SM00034">
    <property type="entry name" value="CLECT"/>
    <property type="match status" value="1"/>
</dbReference>
<name>A0A8T1S2F3_CHESE</name>
<evidence type="ECO:0000259" key="2">
    <source>
        <dbReference type="PROSITE" id="PS50041"/>
    </source>
</evidence>
<dbReference type="Pfam" id="PF00059">
    <property type="entry name" value="Lectin_C"/>
    <property type="match status" value="1"/>
</dbReference>
<dbReference type="EMBL" id="JAHGAV010001150">
    <property type="protein sequence ID" value="KAG6922764.1"/>
    <property type="molecule type" value="Genomic_DNA"/>
</dbReference>
<dbReference type="InterPro" id="IPR016187">
    <property type="entry name" value="CTDL_fold"/>
</dbReference>
<feature type="domain" description="C-type lectin" evidence="2">
    <location>
        <begin position="1"/>
        <end position="117"/>
    </location>
</feature>
<gene>
    <name evidence="3" type="primary">CLEC4D</name>
    <name evidence="3" type="ORF">G0U57_001066</name>
</gene>
<accession>A0A8T1S2F3</accession>
<dbReference type="Proteomes" id="UP000765507">
    <property type="component" value="Unassembled WGS sequence"/>
</dbReference>
<reference evidence="3 4" key="1">
    <citation type="journal article" date="2020" name="G3 (Bethesda)">
        <title>Draft Genome of the Common Snapping Turtle, Chelydra serpentina, a Model for Phenotypic Plasticity in Reptiles.</title>
        <authorList>
            <person name="Das D."/>
            <person name="Singh S.K."/>
            <person name="Bierstedt J."/>
            <person name="Erickson A."/>
            <person name="Galli G.L.J."/>
            <person name="Crossley D.A. 2nd"/>
            <person name="Rhen T."/>
        </authorList>
    </citation>
    <scope>NUCLEOTIDE SEQUENCE [LARGE SCALE GENOMIC DNA]</scope>
    <source>
        <strain evidence="3">KW</strain>
    </source>
</reference>
<comment type="caution">
    <text evidence="3">The sequence shown here is derived from an EMBL/GenBank/DDBJ whole genome shotgun (WGS) entry which is preliminary data.</text>
</comment>
<dbReference type="GO" id="GO:0030246">
    <property type="term" value="F:carbohydrate binding"/>
    <property type="evidence" value="ECO:0007669"/>
    <property type="project" value="UniProtKB-KW"/>
</dbReference>
<sequence>MTWDDSKRNCTGMGSHLVVINRGAEQDFIFTRVNGTVTGSQGRNYCIGLTNQEKKGQWHWVDETPYNDTAVFWRPGEPSSHNDENCAVMHVPGEQNAHGNRNWNDVPCSKTFHRICESAALIF</sequence>
<keyword evidence="1" id="KW-0430">Lectin</keyword>
<dbReference type="InterPro" id="IPR050111">
    <property type="entry name" value="C-type_lectin/snaclec_domain"/>
</dbReference>
<proteinExistence type="predicted"/>
<evidence type="ECO:0000313" key="4">
    <source>
        <dbReference type="Proteomes" id="UP000765507"/>
    </source>
</evidence>
<dbReference type="Gene3D" id="3.10.100.10">
    <property type="entry name" value="Mannose-Binding Protein A, subunit A"/>
    <property type="match status" value="1"/>
</dbReference>
<dbReference type="AlphaFoldDB" id="A0A8T1S2F3"/>
<dbReference type="InterPro" id="IPR016186">
    <property type="entry name" value="C-type_lectin-like/link_sf"/>
</dbReference>
<evidence type="ECO:0000256" key="1">
    <source>
        <dbReference type="ARBA" id="ARBA00022734"/>
    </source>
</evidence>
<dbReference type="InterPro" id="IPR001304">
    <property type="entry name" value="C-type_lectin-like"/>
</dbReference>
<dbReference type="OrthoDB" id="6133475at2759"/>
<evidence type="ECO:0000313" key="3">
    <source>
        <dbReference type="EMBL" id="KAG6922764.1"/>
    </source>
</evidence>
<dbReference type="CDD" id="cd03590">
    <property type="entry name" value="CLECT_DC-SIGN_like"/>
    <property type="match status" value="1"/>
</dbReference>
<dbReference type="SUPFAM" id="SSF56436">
    <property type="entry name" value="C-type lectin-like"/>
    <property type="match status" value="1"/>
</dbReference>
<organism evidence="3 4">
    <name type="scientific">Chelydra serpentina</name>
    <name type="common">Snapping turtle</name>
    <name type="synonym">Testudo serpentina</name>
    <dbReference type="NCBI Taxonomy" id="8475"/>
    <lineage>
        <taxon>Eukaryota</taxon>
        <taxon>Metazoa</taxon>
        <taxon>Chordata</taxon>
        <taxon>Craniata</taxon>
        <taxon>Vertebrata</taxon>
        <taxon>Euteleostomi</taxon>
        <taxon>Archelosauria</taxon>
        <taxon>Testudinata</taxon>
        <taxon>Testudines</taxon>
        <taxon>Cryptodira</taxon>
        <taxon>Durocryptodira</taxon>
        <taxon>Americhelydia</taxon>
        <taxon>Chelydroidea</taxon>
        <taxon>Chelydridae</taxon>
        <taxon>Chelydra</taxon>
    </lineage>
</organism>